<evidence type="ECO:0000256" key="1">
    <source>
        <dbReference type="SAM" id="MobiDB-lite"/>
    </source>
</evidence>
<feature type="region of interest" description="Disordered" evidence="1">
    <location>
        <begin position="96"/>
        <end position="119"/>
    </location>
</feature>
<dbReference type="OrthoDB" id="1436751at2759"/>
<evidence type="ECO:0000256" key="2">
    <source>
        <dbReference type="SAM" id="Phobius"/>
    </source>
</evidence>
<organism evidence="3 4">
    <name type="scientific">Senna tora</name>
    <dbReference type="NCBI Taxonomy" id="362788"/>
    <lineage>
        <taxon>Eukaryota</taxon>
        <taxon>Viridiplantae</taxon>
        <taxon>Streptophyta</taxon>
        <taxon>Embryophyta</taxon>
        <taxon>Tracheophyta</taxon>
        <taxon>Spermatophyta</taxon>
        <taxon>Magnoliopsida</taxon>
        <taxon>eudicotyledons</taxon>
        <taxon>Gunneridae</taxon>
        <taxon>Pentapetalae</taxon>
        <taxon>rosids</taxon>
        <taxon>fabids</taxon>
        <taxon>Fabales</taxon>
        <taxon>Fabaceae</taxon>
        <taxon>Caesalpinioideae</taxon>
        <taxon>Cassia clade</taxon>
        <taxon>Senna</taxon>
    </lineage>
</organism>
<proteinExistence type="predicted"/>
<keyword evidence="2" id="KW-0472">Membrane</keyword>
<keyword evidence="2" id="KW-0812">Transmembrane</keyword>
<feature type="transmembrane region" description="Helical" evidence="2">
    <location>
        <begin position="21"/>
        <end position="41"/>
    </location>
</feature>
<name>A0A834TT33_9FABA</name>
<dbReference type="EMBL" id="JAAIUW010000006">
    <property type="protein sequence ID" value="KAF7826436.1"/>
    <property type="molecule type" value="Genomic_DNA"/>
</dbReference>
<feature type="compositionally biased region" description="Basic and acidic residues" evidence="1">
    <location>
        <begin position="106"/>
        <end position="119"/>
    </location>
</feature>
<keyword evidence="2" id="KW-1133">Transmembrane helix</keyword>
<reference evidence="3" key="1">
    <citation type="submission" date="2020-09" db="EMBL/GenBank/DDBJ databases">
        <title>Genome-Enabled Discovery of Anthraquinone Biosynthesis in Senna tora.</title>
        <authorList>
            <person name="Kang S.-H."/>
            <person name="Pandey R.P."/>
            <person name="Lee C.-M."/>
            <person name="Sim J.-S."/>
            <person name="Jeong J.-T."/>
            <person name="Choi B.-S."/>
            <person name="Jung M."/>
            <person name="Ginzburg D."/>
            <person name="Zhao K."/>
            <person name="Won S.Y."/>
            <person name="Oh T.-J."/>
            <person name="Yu Y."/>
            <person name="Kim N.-H."/>
            <person name="Lee O.R."/>
            <person name="Lee T.-H."/>
            <person name="Bashyal P."/>
            <person name="Kim T.-S."/>
            <person name="Lee W.-H."/>
            <person name="Kawkins C."/>
            <person name="Kim C.-K."/>
            <person name="Kim J.S."/>
            <person name="Ahn B.O."/>
            <person name="Rhee S.Y."/>
            <person name="Sohng J.K."/>
        </authorList>
    </citation>
    <scope>NUCLEOTIDE SEQUENCE</scope>
    <source>
        <tissue evidence="3">Leaf</tissue>
    </source>
</reference>
<keyword evidence="4" id="KW-1185">Reference proteome</keyword>
<feature type="transmembrane region" description="Helical" evidence="2">
    <location>
        <begin position="53"/>
        <end position="73"/>
    </location>
</feature>
<sequence length="389" mass="43583">MVCFLHILALILQRIDRSLSFIFLVLLLYNFSCCVVVFSFFDAGHRLLFCEGSTIASIARVFCFLQLFFAFSIMTQASTDSRIAPRRGPQRWLALGRDVGPSHEGTSSKDHESRVADSDATPFEEKYISSPFYLPIDEDLPLLVEGGCPRLICRVPKRCMKVLASYPGSRFNGIAGDSDGSLRVMSTDEVGFLMYTFVMERLSVKPLLNTFEMAMLSCVNLCPTQLTSNSWIVLAYFQLHCHNLGVLPRVKLFSFFYQLGRSFSGQPWHFAKVNKAPTIFDKLETKQVPEVMEARMSGAQQAISGPLTDEEDEFATPLPYLYRLDDSASSLAGNFLTMPLKSVPPPSKATKTLRQAFKRGIATFHSFMEKVIRPADSVRLSSPIDRIGV</sequence>
<comment type="caution">
    <text evidence="3">The sequence shown here is derived from an EMBL/GenBank/DDBJ whole genome shotgun (WGS) entry which is preliminary data.</text>
</comment>
<dbReference type="Proteomes" id="UP000634136">
    <property type="component" value="Unassembled WGS sequence"/>
</dbReference>
<gene>
    <name evidence="3" type="ORF">G2W53_017600</name>
</gene>
<evidence type="ECO:0000313" key="4">
    <source>
        <dbReference type="Proteomes" id="UP000634136"/>
    </source>
</evidence>
<protein>
    <submittedName>
        <fullName evidence="3">Uncharacterized protein</fullName>
    </submittedName>
</protein>
<evidence type="ECO:0000313" key="3">
    <source>
        <dbReference type="EMBL" id="KAF7826436.1"/>
    </source>
</evidence>
<accession>A0A834TT33</accession>
<dbReference type="AlphaFoldDB" id="A0A834TT33"/>